<organism evidence="2 3">
    <name type="scientific">Solanum tuberosum</name>
    <name type="common">Potato</name>
    <dbReference type="NCBI Taxonomy" id="4113"/>
    <lineage>
        <taxon>Eukaryota</taxon>
        <taxon>Viridiplantae</taxon>
        <taxon>Streptophyta</taxon>
        <taxon>Embryophyta</taxon>
        <taxon>Tracheophyta</taxon>
        <taxon>Spermatophyta</taxon>
        <taxon>Magnoliopsida</taxon>
        <taxon>eudicotyledons</taxon>
        <taxon>Gunneridae</taxon>
        <taxon>Pentapetalae</taxon>
        <taxon>asterids</taxon>
        <taxon>lamiids</taxon>
        <taxon>Solanales</taxon>
        <taxon>Solanaceae</taxon>
        <taxon>Solanoideae</taxon>
        <taxon>Solaneae</taxon>
        <taxon>Solanum</taxon>
    </lineage>
</organism>
<name>A0ABQ7U2Y7_SOLTU</name>
<dbReference type="Proteomes" id="UP000826656">
    <property type="component" value="Unassembled WGS sequence"/>
</dbReference>
<keyword evidence="3" id="KW-1185">Reference proteome</keyword>
<feature type="compositionally biased region" description="Gly residues" evidence="1">
    <location>
        <begin position="49"/>
        <end position="76"/>
    </location>
</feature>
<sequence>MDYLPDVLMDNNIHATNIKIGGGFGGPDSDGGYGGFGGRGEYNDSSGGEYEGLSGGEYGGYDGSKGGDSGGGRQRI</sequence>
<evidence type="ECO:0000256" key="1">
    <source>
        <dbReference type="SAM" id="MobiDB-lite"/>
    </source>
</evidence>
<accession>A0ABQ7U2Y7</accession>
<feature type="region of interest" description="Disordered" evidence="1">
    <location>
        <begin position="20"/>
        <end position="76"/>
    </location>
</feature>
<evidence type="ECO:0000313" key="3">
    <source>
        <dbReference type="Proteomes" id="UP000826656"/>
    </source>
</evidence>
<feature type="compositionally biased region" description="Gly residues" evidence="1">
    <location>
        <begin position="20"/>
        <end position="40"/>
    </location>
</feature>
<dbReference type="EMBL" id="JAIVGD010000026">
    <property type="protein sequence ID" value="KAH0741150.1"/>
    <property type="molecule type" value="Genomic_DNA"/>
</dbReference>
<comment type="caution">
    <text evidence="2">The sequence shown here is derived from an EMBL/GenBank/DDBJ whole genome shotgun (WGS) entry which is preliminary data.</text>
</comment>
<reference evidence="2 3" key="1">
    <citation type="journal article" date="2021" name="bioRxiv">
        <title>Chromosome-scale and haplotype-resolved genome assembly of a tetraploid potato cultivar.</title>
        <authorList>
            <person name="Sun H."/>
            <person name="Jiao W.-B."/>
            <person name="Krause K."/>
            <person name="Campoy J.A."/>
            <person name="Goel M."/>
            <person name="Folz-Donahue K."/>
            <person name="Kukat C."/>
            <person name="Huettel B."/>
            <person name="Schneeberger K."/>
        </authorList>
    </citation>
    <scope>NUCLEOTIDE SEQUENCE [LARGE SCALE GENOMIC DNA]</scope>
    <source>
        <strain evidence="2">SolTubOtavaFocal</strain>
        <tissue evidence="2">Leaves</tissue>
    </source>
</reference>
<protein>
    <submittedName>
        <fullName evidence="2">Uncharacterized protein</fullName>
    </submittedName>
</protein>
<proteinExistence type="predicted"/>
<gene>
    <name evidence="2" type="ORF">KY290_034193</name>
</gene>
<evidence type="ECO:0000313" key="2">
    <source>
        <dbReference type="EMBL" id="KAH0741150.1"/>
    </source>
</evidence>